<keyword evidence="1" id="KW-1133">Transmembrane helix</keyword>
<dbReference type="Proteomes" id="UP000199570">
    <property type="component" value="Unassembled WGS sequence"/>
</dbReference>
<name>A0A1H1DID7_9PSED</name>
<evidence type="ECO:0000313" key="2">
    <source>
        <dbReference type="EMBL" id="SDQ75626.1"/>
    </source>
</evidence>
<reference evidence="3" key="1">
    <citation type="submission" date="2016-10" db="EMBL/GenBank/DDBJ databases">
        <authorList>
            <person name="Varghese N."/>
            <person name="Submissions S."/>
        </authorList>
    </citation>
    <scope>NUCLEOTIDE SEQUENCE [LARGE SCALE GENOMIC DNA]</scope>
    <source>
        <strain evidence="3">BS3775</strain>
    </source>
</reference>
<keyword evidence="3" id="KW-1185">Reference proteome</keyword>
<dbReference type="AlphaFoldDB" id="A0A1H1DID7"/>
<gene>
    <name evidence="2" type="ORF">SAMN04490195_1722</name>
</gene>
<evidence type="ECO:0000256" key="1">
    <source>
        <dbReference type="SAM" id="Phobius"/>
    </source>
</evidence>
<accession>A0A1H1DID7</accession>
<keyword evidence="1" id="KW-0812">Transmembrane</keyword>
<protein>
    <submittedName>
        <fullName evidence="2">Uncharacterized protein</fullName>
    </submittedName>
</protein>
<evidence type="ECO:0000313" key="3">
    <source>
        <dbReference type="Proteomes" id="UP000199570"/>
    </source>
</evidence>
<sequence length="31" mass="3478">MDFIYLLLGAVFFIILVGLAYGCAALDRRRS</sequence>
<feature type="transmembrane region" description="Helical" evidence="1">
    <location>
        <begin position="6"/>
        <end position="26"/>
    </location>
</feature>
<dbReference type="EMBL" id="FNKJ01000003">
    <property type="protein sequence ID" value="SDQ75626.1"/>
    <property type="molecule type" value="Genomic_DNA"/>
</dbReference>
<organism evidence="2 3">
    <name type="scientific">Pseudomonas moorei</name>
    <dbReference type="NCBI Taxonomy" id="395599"/>
    <lineage>
        <taxon>Bacteria</taxon>
        <taxon>Pseudomonadati</taxon>
        <taxon>Pseudomonadota</taxon>
        <taxon>Gammaproteobacteria</taxon>
        <taxon>Pseudomonadales</taxon>
        <taxon>Pseudomonadaceae</taxon>
        <taxon>Pseudomonas</taxon>
    </lineage>
</organism>
<proteinExistence type="predicted"/>
<keyword evidence="1" id="KW-0472">Membrane</keyword>